<keyword evidence="16" id="KW-1185">Reference proteome</keyword>
<feature type="domain" description="Helicase ATP-binding" evidence="12">
    <location>
        <begin position="47"/>
        <end position="243"/>
    </location>
</feature>
<dbReference type="InterPro" id="IPR011545">
    <property type="entry name" value="DEAD/DEAH_box_helicase_dom"/>
</dbReference>
<keyword evidence="5 9" id="KW-0799">Topoisomerase</keyword>
<dbReference type="SUPFAM" id="SSF56712">
    <property type="entry name" value="Prokaryotic type I DNA topoisomerase"/>
    <property type="match status" value="1"/>
</dbReference>
<feature type="domain" description="Toprim" evidence="11">
    <location>
        <begin position="533"/>
        <end position="697"/>
    </location>
</feature>
<dbReference type="Gene3D" id="3.40.50.300">
    <property type="entry name" value="P-loop containing nucleotide triphosphate hydrolases"/>
    <property type="match status" value="4"/>
</dbReference>
<dbReference type="InterPro" id="IPR006171">
    <property type="entry name" value="TOPRIM_dom"/>
</dbReference>
<dbReference type="GO" id="GO:0005737">
    <property type="term" value="C:cytoplasm"/>
    <property type="evidence" value="ECO:0007669"/>
    <property type="project" value="UniProtKB-SubCell"/>
</dbReference>
<proteinExistence type="inferred from homology"/>
<evidence type="ECO:0000256" key="8">
    <source>
        <dbReference type="ARBA" id="ARBA00043976"/>
    </source>
</evidence>
<dbReference type="PROSITE" id="PS51192">
    <property type="entry name" value="HELICASE_ATP_BIND_1"/>
    <property type="match status" value="1"/>
</dbReference>
<feature type="coiled-coil region" evidence="10">
    <location>
        <begin position="402"/>
        <end position="429"/>
    </location>
</feature>
<dbReference type="GO" id="GO:0003677">
    <property type="term" value="F:DNA binding"/>
    <property type="evidence" value="ECO:0007669"/>
    <property type="project" value="UniProtKB-KW"/>
</dbReference>
<dbReference type="InterPro" id="IPR003602">
    <property type="entry name" value="Topo_IA_DNA-bd_dom"/>
</dbReference>
<keyword evidence="6 9" id="KW-0238">DNA-binding</keyword>
<dbReference type="GO" id="GO:0160097">
    <property type="term" value="F:reverse gyrase activity"/>
    <property type="evidence" value="ECO:0007669"/>
    <property type="project" value="UniProtKB-ARBA"/>
</dbReference>
<dbReference type="SUPFAM" id="SSF52540">
    <property type="entry name" value="P-loop containing nucleoside triphosphate hydrolases"/>
    <property type="match status" value="2"/>
</dbReference>
<dbReference type="Pfam" id="PF01131">
    <property type="entry name" value="Topoisom_bac"/>
    <property type="match status" value="1"/>
</dbReference>
<keyword evidence="3 9" id="KW-0863">Zinc-finger</keyword>
<dbReference type="InterPro" id="IPR005736">
    <property type="entry name" value="Reverse_gyrase"/>
</dbReference>
<dbReference type="Pfam" id="PF01751">
    <property type="entry name" value="Toprim"/>
    <property type="match status" value="1"/>
</dbReference>
<accession>A0A348B399</accession>
<keyword evidence="2" id="KW-0963">Cytoplasm</keyword>
<evidence type="ECO:0000259" key="12">
    <source>
        <dbReference type="PROSITE" id="PS51192"/>
    </source>
</evidence>
<protein>
    <recommendedName>
        <fullName evidence="9">Reverse gyrase</fullName>
    </recommendedName>
</protein>
<feature type="domain" description="Topo IA-type catalytic" evidence="13">
    <location>
        <begin position="713"/>
        <end position="1108"/>
    </location>
</feature>
<evidence type="ECO:0000256" key="5">
    <source>
        <dbReference type="ARBA" id="ARBA00023029"/>
    </source>
</evidence>
<evidence type="ECO:0000256" key="6">
    <source>
        <dbReference type="ARBA" id="ARBA00023125"/>
    </source>
</evidence>
<dbReference type="GO" id="GO:0006265">
    <property type="term" value="P:DNA topological change"/>
    <property type="evidence" value="ECO:0007669"/>
    <property type="project" value="InterPro"/>
</dbReference>
<dbReference type="SMART" id="SM00436">
    <property type="entry name" value="TOP1Bc"/>
    <property type="match status" value="1"/>
</dbReference>
<dbReference type="SMART" id="SM00493">
    <property type="entry name" value="TOPRIM"/>
    <property type="match status" value="1"/>
</dbReference>
<dbReference type="Gene3D" id="3.40.50.140">
    <property type="match status" value="1"/>
</dbReference>
<dbReference type="GO" id="GO:0005524">
    <property type="term" value="F:ATP binding"/>
    <property type="evidence" value="ECO:0007669"/>
    <property type="project" value="UniProtKB-KW"/>
</dbReference>
<comment type="similarity">
    <text evidence="8">In the N-terminal section; belongs to the DEAD box helicase family. DDVD subfamily.</text>
</comment>
<dbReference type="PROSITE" id="PS52039">
    <property type="entry name" value="TOPO_IA_2"/>
    <property type="match status" value="1"/>
</dbReference>
<dbReference type="Proteomes" id="UP000616143">
    <property type="component" value="Unassembled WGS sequence"/>
</dbReference>
<dbReference type="Gene3D" id="1.10.290.10">
    <property type="entry name" value="Topoisomerase I, domain 4"/>
    <property type="match status" value="1"/>
</dbReference>
<sequence>MYSVLVDNGKLSAYWELYDRLQRFEEARRFFEEKVGYSPWNLQLFWLRRLVAGDSFSMSAPTGLGKTTTLITYASLLSQRGKRTVYIVPTKSLMQQVCDKIKEMSVRLGCGVPRFEGIDVITYQYLNRRAEGGMGVVYDFVAVDDADAIIKSGKTVDKIVPLLGIPEQVYKDTIRLVKLRNALRFYITVDQEKAEKLAKDVEEIERRVVESRSSYSQFVIASATAKPKGIKQKAMKFLLGFEPSTVQIYMRNVLDSYTQLDPTEIVTKMGKGGLILVSRDRGKAGILELKERLESKGIKVGLALNGRRFLKDIVEGKVDVLLGSANYYGVAVRGIDEPRAIRYVVFHGVPKVKLSLKAALFNPFIVSSLASLLDLEARELQTTLSSLNPSEAQMLKVAMWRGEQLTGKLKEAKRALEEMGELVREALKRRRKVIGKYFVVAGESEKYVVFPDVVTYIQGSGRASRMINGKLSFGLSVTVVDDQEVYELMKTRMGNYMDKFEPVKFDDLNLTEISRAIDTSRSGVEGNELKMKSVLIVVESPTKARTISKLFGRPVKRYIGDVPAHETIVVDEKGGEALIATVVATRGHVTDVTLSEIGLHGVEIDEDSYRPHFSFIKRCDNCRRVLSTDDDVCPYCGHRLSSFSRKIVDALRKLSTEVDEVYIATDPDAEGEKIASDVAALIAPYNKKLFRVTYHEVTKQAILEALRKLGSINLLLVQSQLVRRIEDRWTGFELSRLLKLRFNDGNHGAGRVQTPVLGWVVDRTAQYRKNMGWYVSLKLGDYVHRTFFPSRGEAESWLRTFRRVNVKDESCRNERRNPLPPFTTDSLLIESSTALHFNPQYTMKLAQDLFEAGLITYHRTDSVHVSSYGIAIARAYVEKKKLEANFTPREWGKEGTHEAIRPTKPMDAEELGEELSQNPFKFVANLTRNHLRLYDLVFKRFIASQLDSASIVLKTFSITGFGDKFSVEVPVKASGGFSEIYPPKTFNIPLGEVTPQSSIYRGSSVRLMTYAELISEMKSKSIGRPSTYAKTVESLRRHGYVVESKKRSLLVSTKRGQEIFQYLKARAEDVISEARTNEMLRDMEAVESGSKEPEEVISKLLEELIDVIGKAETELSIHSP</sequence>
<evidence type="ECO:0000313" key="15">
    <source>
        <dbReference type="EMBL" id="GGT95695.1"/>
    </source>
</evidence>
<reference evidence="15" key="1">
    <citation type="journal article" date="2014" name="Int. J. Syst. Evol. Microbiol.">
        <title>Complete genome sequence of Corynebacterium casei LMG S-19264T (=DSM 44701T), isolated from a smear-ripened cheese.</title>
        <authorList>
            <consortium name="US DOE Joint Genome Institute (JGI-PGF)"/>
            <person name="Walter F."/>
            <person name="Albersmeier A."/>
            <person name="Kalinowski J."/>
            <person name="Ruckert C."/>
        </authorList>
    </citation>
    <scope>NUCLEOTIDE SEQUENCE</scope>
    <source>
        <strain evidence="15">JCM 31740</strain>
    </source>
</reference>
<reference evidence="14" key="3">
    <citation type="journal article" date="2019" name="BMC Res. Notes">
        <title>Complete genome sequence of the Sulfodiicoccus acidiphilus strain HS-1T, the first crenarchaeon that lacks polB3, isolated from an acidic hot spring in Ohwaku-dani, Hakone, Japan.</title>
        <authorList>
            <person name="Sakai H.D."/>
            <person name="Kurosawa N."/>
        </authorList>
    </citation>
    <scope>NUCLEOTIDE SEQUENCE</scope>
    <source>
        <strain evidence="14">HS-1</strain>
    </source>
</reference>
<evidence type="ECO:0000256" key="9">
    <source>
        <dbReference type="RuleBase" id="RU004026"/>
    </source>
</evidence>
<dbReference type="EMBL" id="BMQS01000009">
    <property type="protein sequence ID" value="GGT95695.1"/>
    <property type="molecule type" value="Genomic_DNA"/>
</dbReference>
<keyword evidence="9" id="KW-0479">Metal-binding</keyword>
<gene>
    <name evidence="15" type="ORF">GCM10007116_11640</name>
    <name evidence="14" type="ORF">HS1genome_1040</name>
</gene>
<reference evidence="15" key="4">
    <citation type="submission" date="2020-09" db="EMBL/GenBank/DDBJ databases">
        <authorList>
            <person name="Sun Q."/>
            <person name="Ohkuma M."/>
        </authorList>
    </citation>
    <scope>NUCLEOTIDE SEQUENCE</scope>
    <source>
        <strain evidence="15">JCM 31740</strain>
    </source>
</reference>
<dbReference type="InterPro" id="IPR014001">
    <property type="entry name" value="Helicase_ATP-bd"/>
</dbReference>
<keyword evidence="7 9" id="KW-0413">Isomerase</keyword>
<dbReference type="Gene3D" id="1.10.460.10">
    <property type="entry name" value="Topoisomerase I, domain 2"/>
    <property type="match status" value="1"/>
</dbReference>
<dbReference type="PANTHER" id="PTHR43505">
    <property type="entry name" value="REVERSE GYRASE"/>
    <property type="match status" value="1"/>
</dbReference>
<dbReference type="KEGG" id="sacd:HS1genome_1040"/>
<dbReference type="SMART" id="SM00487">
    <property type="entry name" value="DEXDc"/>
    <property type="match status" value="1"/>
</dbReference>
<dbReference type="NCBIfam" id="TIGR01054">
    <property type="entry name" value="rgy"/>
    <property type="match status" value="1"/>
</dbReference>
<dbReference type="GO" id="GO:0008270">
    <property type="term" value="F:zinc ion binding"/>
    <property type="evidence" value="ECO:0007669"/>
    <property type="project" value="UniProtKB-KW"/>
</dbReference>
<keyword evidence="9" id="KW-0067">ATP-binding</keyword>
<evidence type="ECO:0000313" key="14">
    <source>
        <dbReference type="EMBL" id="BBD72651.1"/>
    </source>
</evidence>
<evidence type="ECO:0000259" key="13">
    <source>
        <dbReference type="PROSITE" id="PS52039"/>
    </source>
</evidence>
<dbReference type="PROSITE" id="PS50880">
    <property type="entry name" value="TOPRIM"/>
    <property type="match status" value="1"/>
</dbReference>
<dbReference type="InterPro" id="IPR013497">
    <property type="entry name" value="Topo_IA_cen"/>
</dbReference>
<comment type="catalytic activity">
    <reaction evidence="9">
        <text>ATP + H2O = ADP + phosphate + H(+)</text>
        <dbReference type="Rhea" id="RHEA:13065"/>
        <dbReference type="ChEBI" id="CHEBI:15377"/>
        <dbReference type="ChEBI" id="CHEBI:15378"/>
        <dbReference type="ChEBI" id="CHEBI:30616"/>
        <dbReference type="ChEBI" id="CHEBI:43474"/>
        <dbReference type="ChEBI" id="CHEBI:456216"/>
    </reaction>
</comment>
<feature type="coiled-coil region" evidence="10">
    <location>
        <begin position="187"/>
        <end position="214"/>
    </location>
</feature>
<evidence type="ECO:0000256" key="4">
    <source>
        <dbReference type="ARBA" id="ARBA00022833"/>
    </source>
</evidence>
<dbReference type="PRINTS" id="PR00417">
    <property type="entry name" value="PRTPISMRASEI"/>
</dbReference>
<dbReference type="Pfam" id="PF00270">
    <property type="entry name" value="DEAD"/>
    <property type="match status" value="1"/>
</dbReference>
<dbReference type="SMART" id="SM00437">
    <property type="entry name" value="TOP1Ac"/>
    <property type="match status" value="1"/>
</dbReference>
<dbReference type="PANTHER" id="PTHR43505:SF1">
    <property type="entry name" value="REVERSE GYRASE"/>
    <property type="match status" value="1"/>
</dbReference>
<organism evidence="14 16">
    <name type="scientific">Sulfodiicoccus acidiphilus</name>
    <dbReference type="NCBI Taxonomy" id="1670455"/>
    <lineage>
        <taxon>Archaea</taxon>
        <taxon>Thermoproteota</taxon>
        <taxon>Thermoprotei</taxon>
        <taxon>Sulfolobales</taxon>
        <taxon>Sulfolobaceae</taxon>
        <taxon>Sulfodiicoccus</taxon>
    </lineage>
</organism>
<dbReference type="Gene3D" id="2.60.510.20">
    <property type="match status" value="1"/>
</dbReference>
<keyword evidence="9" id="KW-0547">Nucleotide-binding</keyword>
<comment type="subcellular location">
    <subcellularLocation>
        <location evidence="1">Cytoplasm</location>
    </subcellularLocation>
</comment>
<dbReference type="InterPro" id="IPR027417">
    <property type="entry name" value="P-loop_NTPase"/>
</dbReference>
<comment type="function">
    <text evidence="9">Modifies the topological state of DNA by introducing positive supercoils in an ATP-dependent process, increasing the linking number in steps of +1. Binds to single-stranded DNA, transiently cleaves and then rejoins the ends, introducing a positive supercoil in the process. The scissile phosphodiester is attacked by the catalytic tyrosine of the enzyme, resulting in the formation of a DNA-(5'-phosphotyrosyl)-enzyme intermediate. Involved in rewinding DNA strands in regions of the chromosome that have opened up to allow replication, transcription, DNA repair and/or for DNA protection.</text>
</comment>
<dbReference type="AlphaFoldDB" id="A0A348B399"/>
<keyword evidence="10" id="KW-0175">Coiled coil</keyword>
<evidence type="ECO:0000256" key="1">
    <source>
        <dbReference type="ARBA" id="ARBA00004496"/>
    </source>
</evidence>
<dbReference type="Proteomes" id="UP000276741">
    <property type="component" value="Chromosome"/>
</dbReference>
<dbReference type="CDD" id="cd18798">
    <property type="entry name" value="SF2_C_reverse_gyrase"/>
    <property type="match status" value="1"/>
</dbReference>
<evidence type="ECO:0000259" key="11">
    <source>
        <dbReference type="PROSITE" id="PS50880"/>
    </source>
</evidence>
<dbReference type="InterPro" id="IPR013826">
    <property type="entry name" value="Topo_IA_cen_sub3"/>
</dbReference>
<dbReference type="InterPro" id="IPR003601">
    <property type="entry name" value="Topo_IA_2"/>
</dbReference>
<reference evidence="16" key="2">
    <citation type="submission" date="2018-04" db="EMBL/GenBank/DDBJ databases">
        <title>Complete genome sequence of Sulfodiicoccus acidiphilus strain HS-1.</title>
        <authorList>
            <person name="Sakai H.D."/>
            <person name="Kurosawa N."/>
        </authorList>
    </citation>
    <scope>NUCLEOTIDE SEQUENCE [LARGE SCALE GENOMIC DNA]</scope>
    <source>
        <strain evidence="16">HS-1</strain>
    </source>
</reference>
<evidence type="ECO:0000256" key="10">
    <source>
        <dbReference type="SAM" id="Coils"/>
    </source>
</evidence>
<evidence type="ECO:0000256" key="3">
    <source>
        <dbReference type="ARBA" id="ARBA00022771"/>
    </source>
</evidence>
<dbReference type="EMBL" id="AP018553">
    <property type="protein sequence ID" value="BBD72651.1"/>
    <property type="molecule type" value="Genomic_DNA"/>
</dbReference>
<evidence type="ECO:0000256" key="2">
    <source>
        <dbReference type="ARBA" id="ARBA00022490"/>
    </source>
</evidence>
<keyword evidence="4 9" id="KW-0862">Zinc</keyword>
<evidence type="ECO:0000256" key="7">
    <source>
        <dbReference type="ARBA" id="ARBA00023235"/>
    </source>
</evidence>
<dbReference type="InterPro" id="IPR023405">
    <property type="entry name" value="Topo_IA_core_domain"/>
</dbReference>
<dbReference type="InterPro" id="IPR013824">
    <property type="entry name" value="Topo_IA_cen_sub1"/>
</dbReference>
<evidence type="ECO:0000313" key="16">
    <source>
        <dbReference type="Proteomes" id="UP000276741"/>
    </source>
</evidence>
<dbReference type="CDD" id="cd00186">
    <property type="entry name" value="TOP1Ac"/>
    <property type="match status" value="1"/>
</dbReference>
<name>A0A348B399_9CREN</name>